<evidence type="ECO:0000313" key="1">
    <source>
        <dbReference type="EMBL" id="CAH2277155.1"/>
    </source>
</evidence>
<dbReference type="Proteomes" id="UP001295444">
    <property type="component" value="Chromosome 03"/>
</dbReference>
<dbReference type="AlphaFoldDB" id="A0AAD1W1T5"/>
<gene>
    <name evidence="1" type="ORF">PECUL_23A001265</name>
</gene>
<organism evidence="1 2">
    <name type="scientific">Pelobates cultripes</name>
    <name type="common">Western spadefoot toad</name>
    <dbReference type="NCBI Taxonomy" id="61616"/>
    <lineage>
        <taxon>Eukaryota</taxon>
        <taxon>Metazoa</taxon>
        <taxon>Chordata</taxon>
        <taxon>Craniata</taxon>
        <taxon>Vertebrata</taxon>
        <taxon>Euteleostomi</taxon>
        <taxon>Amphibia</taxon>
        <taxon>Batrachia</taxon>
        <taxon>Anura</taxon>
        <taxon>Pelobatoidea</taxon>
        <taxon>Pelobatidae</taxon>
        <taxon>Pelobates</taxon>
    </lineage>
</organism>
<evidence type="ECO:0000313" key="2">
    <source>
        <dbReference type="Proteomes" id="UP001295444"/>
    </source>
</evidence>
<sequence>MHEPDCNATHHSRAVLGVHFSSAASSRCQRRSVCWQLHQLEKTKILKILKTNFSKINSIPVNGSLLEEVQFITYLGSIIDQQGGTDADVKARTGKARVAFIQLKNIWVSRKLTLTTKT</sequence>
<accession>A0AAD1W1T5</accession>
<reference evidence="1" key="1">
    <citation type="submission" date="2022-03" db="EMBL/GenBank/DDBJ databases">
        <authorList>
            <person name="Alioto T."/>
            <person name="Alioto T."/>
            <person name="Gomez Garrido J."/>
        </authorList>
    </citation>
    <scope>NUCLEOTIDE SEQUENCE</scope>
</reference>
<proteinExistence type="predicted"/>
<dbReference type="EMBL" id="OW240914">
    <property type="protein sequence ID" value="CAH2277155.1"/>
    <property type="molecule type" value="Genomic_DNA"/>
</dbReference>
<name>A0AAD1W1T5_PELCU</name>
<keyword evidence="2" id="KW-1185">Reference proteome</keyword>
<protein>
    <submittedName>
        <fullName evidence="1">Uncharacterized protein</fullName>
    </submittedName>
</protein>